<sequence length="160" mass="18271">MSFVYASFLWLLFPLFAYLYKRKKQQRFTQNLRWAVLVLLIIALARPVLPETMSQEKVNVHSLVIALDLSVSMNANDIKPSRMLVARQSIKAFLELDSQEQIALVGFTSNPLLLSPPTTDHDLVKLALDNMKSEHILTKGTDLKKLFEKVAKFKSPEKKV</sequence>
<evidence type="ECO:0000256" key="4">
    <source>
        <dbReference type="ARBA" id="ARBA00023136"/>
    </source>
</evidence>
<organism evidence="7">
    <name type="scientific">uncultured Sulfurovum sp</name>
    <dbReference type="NCBI Taxonomy" id="269237"/>
    <lineage>
        <taxon>Bacteria</taxon>
        <taxon>Pseudomonadati</taxon>
        <taxon>Campylobacterota</taxon>
        <taxon>Epsilonproteobacteria</taxon>
        <taxon>Campylobacterales</taxon>
        <taxon>Sulfurovaceae</taxon>
        <taxon>Sulfurovum</taxon>
        <taxon>environmental samples</taxon>
    </lineage>
</organism>
<dbReference type="InterPro" id="IPR036465">
    <property type="entry name" value="vWFA_dom_sf"/>
</dbReference>
<dbReference type="AlphaFoldDB" id="A0A6S6TUB8"/>
<dbReference type="SUPFAM" id="SSF53300">
    <property type="entry name" value="vWA-like"/>
    <property type="match status" value="1"/>
</dbReference>
<dbReference type="PANTHER" id="PTHR22550">
    <property type="entry name" value="SPORE GERMINATION PROTEIN"/>
    <property type="match status" value="1"/>
</dbReference>
<feature type="non-terminal residue" evidence="7">
    <location>
        <position position="160"/>
    </location>
</feature>
<feature type="transmembrane region" description="Helical" evidence="5">
    <location>
        <begin position="33"/>
        <end position="49"/>
    </location>
</feature>
<evidence type="ECO:0000256" key="3">
    <source>
        <dbReference type="ARBA" id="ARBA00022989"/>
    </source>
</evidence>
<keyword evidence="3 5" id="KW-1133">Transmembrane helix</keyword>
<evidence type="ECO:0000256" key="1">
    <source>
        <dbReference type="ARBA" id="ARBA00022475"/>
    </source>
</evidence>
<name>A0A6S6TUB8_9BACT</name>
<dbReference type="Gene3D" id="3.40.50.410">
    <property type="entry name" value="von Willebrand factor, type A domain"/>
    <property type="match status" value="1"/>
</dbReference>
<keyword evidence="2 5" id="KW-0812">Transmembrane</keyword>
<evidence type="ECO:0000256" key="5">
    <source>
        <dbReference type="SAM" id="Phobius"/>
    </source>
</evidence>
<evidence type="ECO:0000313" key="7">
    <source>
        <dbReference type="EMBL" id="CAA6824332.1"/>
    </source>
</evidence>
<reference evidence="7" key="1">
    <citation type="submission" date="2020-01" db="EMBL/GenBank/DDBJ databases">
        <authorList>
            <person name="Meier V. D."/>
            <person name="Meier V D."/>
        </authorList>
    </citation>
    <scope>NUCLEOTIDE SEQUENCE</scope>
    <source>
        <strain evidence="7">HLG_WM_MAG_03</strain>
    </source>
</reference>
<keyword evidence="4 5" id="KW-0472">Membrane</keyword>
<protein>
    <recommendedName>
        <fullName evidence="6">VWFA domain-containing protein</fullName>
    </recommendedName>
</protein>
<dbReference type="PANTHER" id="PTHR22550:SF5">
    <property type="entry name" value="LEUCINE ZIPPER PROTEIN 4"/>
    <property type="match status" value="1"/>
</dbReference>
<dbReference type="Pfam" id="PF13519">
    <property type="entry name" value="VWA_2"/>
    <property type="match status" value="1"/>
</dbReference>
<dbReference type="InterPro" id="IPR050768">
    <property type="entry name" value="UPF0353/GerABKA_families"/>
</dbReference>
<keyword evidence="1" id="KW-1003">Cell membrane</keyword>
<proteinExistence type="predicted"/>
<dbReference type="EMBL" id="CACVAR010000369">
    <property type="protein sequence ID" value="CAA6824332.1"/>
    <property type="molecule type" value="Genomic_DNA"/>
</dbReference>
<dbReference type="InterPro" id="IPR002035">
    <property type="entry name" value="VWF_A"/>
</dbReference>
<feature type="domain" description="VWFA" evidence="6">
    <location>
        <begin position="63"/>
        <end position="152"/>
    </location>
</feature>
<accession>A0A6S6TUB8</accession>
<evidence type="ECO:0000256" key="2">
    <source>
        <dbReference type="ARBA" id="ARBA00022692"/>
    </source>
</evidence>
<gene>
    <name evidence="7" type="ORF">HELGO_WM59543</name>
</gene>
<evidence type="ECO:0000259" key="6">
    <source>
        <dbReference type="Pfam" id="PF13519"/>
    </source>
</evidence>